<dbReference type="EMBL" id="FN649736">
    <property type="protein sequence ID" value="CBJ48514.1"/>
    <property type="molecule type" value="Genomic_DNA"/>
</dbReference>
<feature type="region of interest" description="Disordered" evidence="1">
    <location>
        <begin position="94"/>
        <end position="154"/>
    </location>
</feature>
<sequence>MNIVSQLGPEKAPKELGAMLLTTEKMRLFKKMGCSRVRTDDLTAYCNNVVELPRVENVVMKNDLCHLLLVADRRLNQAFVADMTSSGTLAAVRGAAQRKENEEPVQGESHREWGGSGMVEENGERVRGKGTRGPASDDNELVDSLHDEPEVPPSGAAMKRFVQETLPEMTRLTKTLERSNVCSGVGGLFYHSNVAYMKTVNGDVEDLIKCLQASADIVLRYPGIVRFRPHFIHCTLAVSHFSKRRDMYDAMNGVYNSIRPPGCWRAPPYEEWRTITQICDNMFCRSFEAEIHKAHHGEGLMQTNVSDNEDVTSGPASGSMKSPCIGAERQNGGSLPAELCQRLPVSMTPTDATAVPSPLPEPRHAPPSLSEDGVRNGDTGADDARDRRRQPVAETAMLIPESVFSAEAAEAGGVRAGWSSAAAGPGQQFCSEGNNGAGGAAAAAVARNPKVGPEVWGGDMALGGSEMALTDEDLLDAAAVFASDEGLLEMGLYSGI</sequence>
<reference evidence="2 3" key="1">
    <citation type="journal article" date="2010" name="Nature">
        <title>The Ectocarpus genome and the independent evolution of multicellularity in brown algae.</title>
        <authorList>
            <person name="Cock J.M."/>
            <person name="Sterck L."/>
            <person name="Rouze P."/>
            <person name="Scornet D."/>
            <person name="Allen A.E."/>
            <person name="Amoutzias G."/>
            <person name="Anthouard V."/>
            <person name="Artiguenave F."/>
            <person name="Aury J.M."/>
            <person name="Badger J.H."/>
            <person name="Beszteri B."/>
            <person name="Billiau K."/>
            <person name="Bonnet E."/>
            <person name="Bothwell J.H."/>
            <person name="Bowler C."/>
            <person name="Boyen C."/>
            <person name="Brownlee C."/>
            <person name="Carrano C.J."/>
            <person name="Charrier B."/>
            <person name="Cho G.Y."/>
            <person name="Coelho S.M."/>
            <person name="Collen J."/>
            <person name="Corre E."/>
            <person name="Da Silva C."/>
            <person name="Delage L."/>
            <person name="Delaroque N."/>
            <person name="Dittami S.M."/>
            <person name="Doulbeau S."/>
            <person name="Elias M."/>
            <person name="Farnham G."/>
            <person name="Gachon C.M."/>
            <person name="Gschloessl B."/>
            <person name="Heesch S."/>
            <person name="Jabbari K."/>
            <person name="Jubin C."/>
            <person name="Kawai H."/>
            <person name="Kimura K."/>
            <person name="Kloareg B."/>
            <person name="Kupper F.C."/>
            <person name="Lang D."/>
            <person name="Le Bail A."/>
            <person name="Leblanc C."/>
            <person name="Lerouge P."/>
            <person name="Lohr M."/>
            <person name="Lopez P.J."/>
            <person name="Martens C."/>
            <person name="Maumus F."/>
            <person name="Michel G."/>
            <person name="Miranda-Saavedra D."/>
            <person name="Morales J."/>
            <person name="Moreau H."/>
            <person name="Motomura T."/>
            <person name="Nagasato C."/>
            <person name="Napoli C.A."/>
            <person name="Nelson D.R."/>
            <person name="Nyvall-Collen P."/>
            <person name="Peters A.F."/>
            <person name="Pommier C."/>
            <person name="Potin P."/>
            <person name="Poulain J."/>
            <person name="Quesneville H."/>
            <person name="Read B."/>
            <person name="Rensing S.A."/>
            <person name="Ritter A."/>
            <person name="Rousvoal S."/>
            <person name="Samanta M."/>
            <person name="Samson G."/>
            <person name="Schroeder D.C."/>
            <person name="Segurens B."/>
            <person name="Strittmatter M."/>
            <person name="Tonon T."/>
            <person name="Tregear J.W."/>
            <person name="Valentin K."/>
            <person name="von Dassow P."/>
            <person name="Yamagishi T."/>
            <person name="Van de Peer Y."/>
            <person name="Wincker P."/>
        </authorList>
    </citation>
    <scope>NUCLEOTIDE SEQUENCE [LARGE SCALE GENOMIC DNA]</scope>
    <source>
        <strain evidence="3">Ec32 / CCAP1310/4</strain>
    </source>
</reference>
<dbReference type="InParanoid" id="D7FTD6"/>
<dbReference type="OrthoDB" id="10553161at2759"/>
<organism evidence="2 3">
    <name type="scientific">Ectocarpus siliculosus</name>
    <name type="common">Brown alga</name>
    <name type="synonym">Conferva siliculosa</name>
    <dbReference type="NCBI Taxonomy" id="2880"/>
    <lineage>
        <taxon>Eukaryota</taxon>
        <taxon>Sar</taxon>
        <taxon>Stramenopiles</taxon>
        <taxon>Ochrophyta</taxon>
        <taxon>PX clade</taxon>
        <taxon>Phaeophyceae</taxon>
        <taxon>Ectocarpales</taxon>
        <taxon>Ectocarpaceae</taxon>
        <taxon>Ectocarpus</taxon>
    </lineage>
</organism>
<feature type="region of interest" description="Disordered" evidence="1">
    <location>
        <begin position="348"/>
        <end position="389"/>
    </location>
</feature>
<name>D7FTD6_ECTSI</name>
<evidence type="ECO:0000313" key="3">
    <source>
        <dbReference type="Proteomes" id="UP000002630"/>
    </source>
</evidence>
<evidence type="ECO:0000313" key="2">
    <source>
        <dbReference type="EMBL" id="CBJ48514.1"/>
    </source>
</evidence>
<gene>
    <name evidence="2" type="ORF">Esi_0025_0037</name>
</gene>
<proteinExistence type="predicted"/>
<feature type="compositionally biased region" description="Basic and acidic residues" evidence="1">
    <location>
        <begin position="97"/>
        <end position="113"/>
    </location>
</feature>
<dbReference type="EMBL" id="FN648431">
    <property type="protein sequence ID" value="CBJ48514.1"/>
    <property type="molecule type" value="Genomic_DNA"/>
</dbReference>
<evidence type="ECO:0000256" key="1">
    <source>
        <dbReference type="SAM" id="MobiDB-lite"/>
    </source>
</evidence>
<accession>D7FTD6</accession>
<protein>
    <submittedName>
        <fullName evidence="2">Uncharacterized protein</fullName>
    </submittedName>
</protein>
<dbReference type="Proteomes" id="UP000002630">
    <property type="component" value="Linkage Group LG11"/>
</dbReference>
<keyword evidence="3" id="KW-1185">Reference proteome</keyword>
<dbReference type="AlphaFoldDB" id="D7FTD6"/>